<sequence>MAFLSYFATENQQMQTRRLSRTAEGSGGFGVLLMNEIMDMDEKKPVFGNHSEDIQTKLDKKLGPEYISKRVGFGTSRIAYIEGWRVINLANQIFGYNGWSTEVKSVVIDFLDERQGKFSIGCTAIVRVTLTSGTYREDIGYGTVENERRKPAAFERAKKSAVTDALKRSLRGFGNALGNCLYDKDFLAKIDKVKFDPPDFDENNLFRPTDEISESSRTNTLHENQEQQQYPNKRRQLTKVTNTNPDSTKNLVKIENTVSRGTPMMAAPAEANSKNSSNKDTDLKSLDASKQDQDDLLDDSLMFSDDFQDDDLINMGNTNSNVLTTEKDPVVAKQSPTASSNPEAEQITFVTAKAATSVQNERYIGEESIFDPKYQAQSIRHTVDQTTSKHVPASVLKDKTMTTARDSVYEKFAPKGKQLSMKNNDKELGPHMLEGAGNQVPRETTPIKTNATAFPPAAAPRFAPPSKVVHPNGNGAVPAVPQQRSTRREVGRPKINPLHARKPT</sequence>
<dbReference type="GO" id="GO:0005634">
    <property type="term" value="C:nucleus"/>
    <property type="evidence" value="ECO:0007669"/>
    <property type="project" value="InterPro"/>
</dbReference>
<evidence type="ECO:0000256" key="5">
    <source>
        <dbReference type="ARBA" id="ARBA00037138"/>
    </source>
</evidence>
<evidence type="ECO:0000313" key="9">
    <source>
        <dbReference type="Proteomes" id="UP000000286"/>
    </source>
</evidence>
<protein>
    <recommendedName>
        <fullName evidence="6">DNA repair and recombination protein RAD52</fullName>
    </recommendedName>
</protein>
<keyword evidence="2" id="KW-0227">DNA damage</keyword>
<feature type="compositionally biased region" description="Polar residues" evidence="7">
    <location>
        <begin position="215"/>
        <end position="231"/>
    </location>
</feature>
<evidence type="ECO:0000313" key="8">
    <source>
        <dbReference type="EMBL" id="CAY81787.1"/>
    </source>
</evidence>
<comment type="similarity">
    <text evidence="1">Belongs to the RAD52 family.</text>
</comment>
<dbReference type="Gene3D" id="3.30.390.80">
    <property type="entry name" value="DNA repair protein Rad52/59/22"/>
    <property type="match status" value="1"/>
</dbReference>
<gene>
    <name evidence="8" type="ORF">EC1118_1M3_1167g</name>
</gene>
<dbReference type="GO" id="GO:0003697">
    <property type="term" value="F:single-stranded DNA binding"/>
    <property type="evidence" value="ECO:0007669"/>
    <property type="project" value="UniProtKB-ARBA"/>
</dbReference>
<dbReference type="EMBL" id="FN393082">
    <property type="protein sequence ID" value="CAY81787.1"/>
    <property type="molecule type" value="Genomic_DNA"/>
</dbReference>
<dbReference type="OrthoDB" id="206565at2759"/>
<dbReference type="GO" id="GO:0000730">
    <property type="term" value="P:DNA recombinase assembly"/>
    <property type="evidence" value="ECO:0007669"/>
    <property type="project" value="InterPro"/>
</dbReference>
<comment type="function">
    <text evidence="5">Involved in DNA double-strand break (DSB) repair and recombination. Promotes the annealing of complementary single-stranded DNA and by stimulation of the RAD51 recombinase.</text>
</comment>
<proteinExistence type="inferred from homology"/>
<dbReference type="PANTHER" id="PTHR12132:SF1">
    <property type="entry name" value="DNA REPAIR PROTEIN RAD52 HOMOLOG"/>
    <property type="match status" value="1"/>
</dbReference>
<dbReference type="InterPro" id="IPR007232">
    <property type="entry name" value="Rad52_Rad59_Rad22"/>
</dbReference>
<feature type="compositionally biased region" description="Low complexity" evidence="7">
    <location>
        <begin position="453"/>
        <end position="465"/>
    </location>
</feature>
<accession>C8ZEH1</accession>
<dbReference type="InterPro" id="IPR004585">
    <property type="entry name" value="DNA_recomb/repair_Rad52"/>
</dbReference>
<dbReference type="GO" id="GO:0045002">
    <property type="term" value="P:double-strand break repair via single-strand annealing"/>
    <property type="evidence" value="ECO:0007669"/>
    <property type="project" value="InterPro"/>
</dbReference>
<dbReference type="InterPro" id="IPR042525">
    <property type="entry name" value="Rad52_Rad59_Rad22_sf"/>
</dbReference>
<organism evidence="8 9">
    <name type="scientific">Saccharomyces cerevisiae (strain Lalvin EC1118 / Prise de mousse)</name>
    <name type="common">Baker's yeast</name>
    <dbReference type="NCBI Taxonomy" id="643680"/>
    <lineage>
        <taxon>Eukaryota</taxon>
        <taxon>Fungi</taxon>
        <taxon>Dikarya</taxon>
        <taxon>Ascomycota</taxon>
        <taxon>Saccharomycotina</taxon>
        <taxon>Saccharomycetes</taxon>
        <taxon>Saccharomycetales</taxon>
        <taxon>Saccharomycetaceae</taxon>
        <taxon>Saccharomyces</taxon>
    </lineage>
</organism>
<evidence type="ECO:0000256" key="3">
    <source>
        <dbReference type="ARBA" id="ARBA00023172"/>
    </source>
</evidence>
<dbReference type="AlphaFoldDB" id="C8ZEH1"/>
<feature type="region of interest" description="Disordered" evidence="7">
    <location>
        <begin position="199"/>
        <end position="284"/>
    </location>
</feature>
<evidence type="ECO:0000256" key="6">
    <source>
        <dbReference type="ARBA" id="ARBA00041062"/>
    </source>
</evidence>
<dbReference type="FunFam" id="3.30.390.80:FF:000001">
    <property type="entry name" value="DNA repair protein RAD52 homolog"/>
    <property type="match status" value="1"/>
</dbReference>
<name>C8ZEH1_YEAS8</name>
<feature type="compositionally biased region" description="Polar residues" evidence="7">
    <location>
        <begin position="238"/>
        <end position="260"/>
    </location>
</feature>
<evidence type="ECO:0000256" key="1">
    <source>
        <dbReference type="ARBA" id="ARBA00006638"/>
    </source>
</evidence>
<dbReference type="PANTHER" id="PTHR12132">
    <property type="entry name" value="DNA REPAIR AND RECOMBINATION PROTEIN RAD52, RAD59"/>
    <property type="match status" value="1"/>
</dbReference>
<evidence type="ECO:0000256" key="4">
    <source>
        <dbReference type="ARBA" id="ARBA00023204"/>
    </source>
</evidence>
<reference evidence="8 9" key="1">
    <citation type="journal article" date="2009" name="Proc. Natl. Acad. Sci. U.S.A.">
        <title>Eukaryote-to-eukaryote gene transfer events revealed by the genome sequence of the wine yeast Saccharomyces cerevisiae EC1118.</title>
        <authorList>
            <person name="Novo M."/>
            <person name="Bigey F."/>
            <person name="Beyne E."/>
            <person name="Galeote V."/>
            <person name="Gavory F."/>
            <person name="Mallet S."/>
            <person name="Cambot B."/>
            <person name="Legras J.L."/>
            <person name="Wincker P."/>
            <person name="Casaregola S."/>
            <person name="Dequin S."/>
        </authorList>
    </citation>
    <scope>NUCLEOTIDE SEQUENCE [LARGE SCALE GENOMIC DNA]</scope>
    <source>
        <strain evidence="9">Lalvin EC1118 / Prise de mousse</strain>
    </source>
</reference>
<keyword evidence="3" id="KW-0233">DNA recombination</keyword>
<dbReference type="Pfam" id="PF04098">
    <property type="entry name" value="Rad52_Rad22"/>
    <property type="match status" value="1"/>
</dbReference>
<keyword evidence="4" id="KW-0234">DNA repair</keyword>
<feature type="region of interest" description="Disordered" evidence="7">
    <location>
        <begin position="450"/>
        <end position="504"/>
    </location>
</feature>
<dbReference type="InterPro" id="IPR041247">
    <property type="entry name" value="Rad52_fam"/>
</dbReference>
<dbReference type="SUPFAM" id="SSF54768">
    <property type="entry name" value="dsRNA-binding domain-like"/>
    <property type="match status" value="1"/>
</dbReference>
<evidence type="ECO:0000256" key="7">
    <source>
        <dbReference type="SAM" id="MobiDB-lite"/>
    </source>
</evidence>
<dbReference type="GO" id="GO:0006312">
    <property type="term" value="P:mitotic recombination"/>
    <property type="evidence" value="ECO:0007669"/>
    <property type="project" value="TreeGrafter"/>
</dbReference>
<dbReference type="Proteomes" id="UP000000286">
    <property type="component" value="Chromosome XIII"/>
</dbReference>
<evidence type="ECO:0000256" key="2">
    <source>
        <dbReference type="ARBA" id="ARBA00022763"/>
    </source>
</evidence>
<dbReference type="NCBIfam" id="TIGR00607">
    <property type="entry name" value="rad52"/>
    <property type="match status" value="1"/>
</dbReference>
<dbReference type="HOGENOM" id="CLU_011431_3_2_1"/>